<name>A0A0C5W655_9GAMM</name>
<accession>A0A0C5W655</accession>
<dbReference type="EMBL" id="CP005974">
    <property type="protein sequence ID" value="AJR06991.1"/>
    <property type="molecule type" value="Genomic_DNA"/>
</dbReference>
<dbReference type="AlphaFoldDB" id="A0A0C5W655"/>
<reference evidence="1 2" key="1">
    <citation type="submission" date="2013-05" db="EMBL/GenBank/DDBJ databases">
        <title>Complete genome sequence of the lipase-producing bacterium Photobacterium gaetbulicola Gung47.</title>
        <authorList>
            <person name="Kim Y.-O."/>
        </authorList>
    </citation>
    <scope>NUCLEOTIDE SEQUENCE [LARGE SCALE GENOMIC DNA]</scope>
    <source>
        <strain evidence="1 2">Gung47</strain>
    </source>
</reference>
<evidence type="ECO:0000313" key="2">
    <source>
        <dbReference type="Proteomes" id="UP000032303"/>
    </source>
</evidence>
<dbReference type="HOGENOM" id="CLU_1747941_0_0_6"/>
<dbReference type="STRING" id="658445.H744_2c0238"/>
<keyword evidence="2" id="KW-1185">Reference proteome</keyword>
<proteinExistence type="predicted"/>
<evidence type="ECO:0000313" key="1">
    <source>
        <dbReference type="EMBL" id="AJR06991.1"/>
    </source>
</evidence>
<gene>
    <name evidence="1" type="ORF">H744_2c0238</name>
</gene>
<organism evidence="1 2">
    <name type="scientific">Photobacterium gaetbulicola Gung47</name>
    <dbReference type="NCBI Taxonomy" id="658445"/>
    <lineage>
        <taxon>Bacteria</taxon>
        <taxon>Pseudomonadati</taxon>
        <taxon>Pseudomonadota</taxon>
        <taxon>Gammaproteobacteria</taxon>
        <taxon>Vibrionales</taxon>
        <taxon>Vibrionaceae</taxon>
        <taxon>Photobacterium</taxon>
    </lineage>
</organism>
<dbReference type="Proteomes" id="UP000032303">
    <property type="component" value="Chromosome 2"/>
</dbReference>
<protein>
    <submittedName>
        <fullName evidence="1">Uncharacterized protein</fullName>
    </submittedName>
</protein>
<sequence>MVVPCRIEVDADKAAHIIAEQLGVNDHLGTGDDFGGTHFFDPDMDRGRADIESLGHFGIGSAGIIHQGVEDFPVEIINSNLAGHGRSNPWFIRACSYLILSPRYVAKLYSKNTCWLANAPNLTDRTPDLYALDCSFVSFQLATAQGIGL</sequence>
<dbReference type="KEGG" id="pgb:H744_2c0238"/>